<feature type="domain" description="Quinolinate phosphoribosyl transferase N-terminal" evidence="11">
    <location>
        <begin position="24"/>
        <end position="107"/>
    </location>
</feature>
<dbReference type="Gene3D" id="3.90.1170.20">
    <property type="entry name" value="Quinolinate phosphoribosyl transferase, N-terminal domain"/>
    <property type="match status" value="1"/>
</dbReference>
<evidence type="ECO:0000256" key="7">
    <source>
        <dbReference type="ARBA" id="ARBA00022679"/>
    </source>
</evidence>
<dbReference type="InterPro" id="IPR036068">
    <property type="entry name" value="Nicotinate_pribotase-like_C"/>
</dbReference>
<dbReference type="SUPFAM" id="SSF54675">
    <property type="entry name" value="Nicotinate/Quinolinate PRTase N-terminal domain-like"/>
    <property type="match status" value="1"/>
</dbReference>
<proteinExistence type="inferred from homology"/>
<dbReference type="CDD" id="cd01572">
    <property type="entry name" value="QPRTase"/>
    <property type="match status" value="1"/>
</dbReference>
<evidence type="ECO:0000259" key="10">
    <source>
        <dbReference type="Pfam" id="PF01729"/>
    </source>
</evidence>
<dbReference type="InterPro" id="IPR004393">
    <property type="entry name" value="NadC"/>
</dbReference>
<dbReference type="Pfam" id="PF02749">
    <property type="entry name" value="QRPTase_N"/>
    <property type="match status" value="1"/>
</dbReference>
<feature type="domain" description="Quinolinate phosphoribosyl transferase C-terminal" evidence="10">
    <location>
        <begin position="110"/>
        <end position="273"/>
    </location>
</feature>
<evidence type="ECO:0000256" key="4">
    <source>
        <dbReference type="ARBA" id="ARBA00011944"/>
    </source>
</evidence>
<dbReference type="InterPro" id="IPR002638">
    <property type="entry name" value="Quinolinate_PRibosylTrfase_C"/>
</dbReference>
<dbReference type="GO" id="GO:0004514">
    <property type="term" value="F:nicotinate-nucleotide diphosphorylase (carboxylating) activity"/>
    <property type="evidence" value="ECO:0007669"/>
    <property type="project" value="UniProtKB-EC"/>
</dbReference>
<dbReference type="Pfam" id="PF01729">
    <property type="entry name" value="QRPTase_C"/>
    <property type="match status" value="1"/>
</dbReference>
<evidence type="ECO:0000256" key="5">
    <source>
        <dbReference type="ARBA" id="ARBA00022642"/>
    </source>
</evidence>
<comment type="caution">
    <text evidence="12">The sequence shown here is derived from an EMBL/GenBank/DDBJ whole genome shotgun (WGS) entry which is preliminary data.</text>
</comment>
<protein>
    <recommendedName>
        <fullName evidence="4">nicotinate-nucleotide diphosphorylase (carboxylating)</fullName>
        <ecNumber evidence="4">2.4.2.19</ecNumber>
    </recommendedName>
    <alternativeName>
        <fullName evidence="8">Quinolinate phosphoribosyltransferase [decarboxylating]</fullName>
    </alternativeName>
</protein>
<dbReference type="Gene3D" id="3.20.20.70">
    <property type="entry name" value="Aldolase class I"/>
    <property type="match status" value="1"/>
</dbReference>
<evidence type="ECO:0000256" key="8">
    <source>
        <dbReference type="ARBA" id="ARBA00033102"/>
    </source>
</evidence>
<organism evidence="12 13">
    <name type="scientific">Natronospira proteinivora</name>
    <dbReference type="NCBI Taxonomy" id="1807133"/>
    <lineage>
        <taxon>Bacteria</taxon>
        <taxon>Pseudomonadati</taxon>
        <taxon>Pseudomonadota</taxon>
        <taxon>Gammaproteobacteria</taxon>
        <taxon>Natronospirales</taxon>
        <taxon>Natronospiraceae</taxon>
        <taxon>Natronospira</taxon>
    </lineage>
</organism>
<evidence type="ECO:0000313" key="13">
    <source>
        <dbReference type="Proteomes" id="UP001523550"/>
    </source>
</evidence>
<name>A0ABT1G4L2_9GAMM</name>
<keyword evidence="13" id="KW-1185">Reference proteome</keyword>
<dbReference type="PANTHER" id="PTHR32179">
    <property type="entry name" value="NICOTINATE-NUCLEOTIDE PYROPHOSPHORYLASE [CARBOXYLATING]"/>
    <property type="match status" value="1"/>
</dbReference>
<comment type="similarity">
    <text evidence="3 9">Belongs to the NadC/ModD family.</text>
</comment>
<sequence>MQIPDDLTRQVTAALDEDLGQGDLTAALIPESNTARGRIITREAAVFCGQPWADAVFKSIDPGIQIHWNVADGDAVQANQVLCTLSGPARVLLSGERTALNFLQTLSSTATATRRLVEAVAGTGCTILDTRKTLPGLRTAQKYAVRCGGGENHRTGLFDGILIKENHIAACGGIAPAVSTARDCHPGIPVEVEVENLAEVEQALAAGADSLLLDNLSLEQLSEAVALNQGRAKLEASGGLTEAALAQVAATGVNYISVGALTKHIRAVDLSMRLE</sequence>
<evidence type="ECO:0000256" key="6">
    <source>
        <dbReference type="ARBA" id="ARBA00022676"/>
    </source>
</evidence>
<dbReference type="PANTHER" id="PTHR32179:SF3">
    <property type="entry name" value="NICOTINATE-NUCLEOTIDE PYROPHOSPHORYLASE [CARBOXYLATING]"/>
    <property type="match status" value="1"/>
</dbReference>
<accession>A0ABT1G4L2</accession>
<dbReference type="RefSeq" id="WP_253444171.1">
    <property type="nucleotide sequence ID" value="NZ_JALJYF010000001.1"/>
</dbReference>
<evidence type="ECO:0000313" key="12">
    <source>
        <dbReference type="EMBL" id="MCP1726236.1"/>
    </source>
</evidence>
<evidence type="ECO:0000256" key="3">
    <source>
        <dbReference type="ARBA" id="ARBA00009400"/>
    </source>
</evidence>
<keyword evidence="5" id="KW-0662">Pyridine nucleotide biosynthesis</keyword>
<dbReference type="InterPro" id="IPR013785">
    <property type="entry name" value="Aldolase_TIM"/>
</dbReference>
<keyword evidence="6 9" id="KW-0328">Glycosyltransferase</keyword>
<dbReference type="Proteomes" id="UP001523550">
    <property type="component" value="Unassembled WGS sequence"/>
</dbReference>
<dbReference type="EMBL" id="JALJYF010000001">
    <property type="protein sequence ID" value="MCP1726236.1"/>
    <property type="molecule type" value="Genomic_DNA"/>
</dbReference>
<dbReference type="InterPro" id="IPR027277">
    <property type="entry name" value="NadC/ModD"/>
</dbReference>
<dbReference type="NCBIfam" id="TIGR00078">
    <property type="entry name" value="nadC"/>
    <property type="match status" value="1"/>
</dbReference>
<evidence type="ECO:0000259" key="11">
    <source>
        <dbReference type="Pfam" id="PF02749"/>
    </source>
</evidence>
<dbReference type="EC" id="2.4.2.19" evidence="4"/>
<comment type="pathway">
    <text evidence="2">Cofactor biosynthesis; NAD(+) biosynthesis; nicotinate D-ribonucleotide from quinolinate: step 1/1.</text>
</comment>
<dbReference type="InterPro" id="IPR037128">
    <property type="entry name" value="Quinolinate_PRibosylTase_N_sf"/>
</dbReference>
<gene>
    <name evidence="12" type="ORF">J2T60_000201</name>
</gene>
<dbReference type="SUPFAM" id="SSF51690">
    <property type="entry name" value="Nicotinate/Quinolinate PRTase C-terminal domain-like"/>
    <property type="match status" value="1"/>
</dbReference>
<reference evidence="12 13" key="1">
    <citation type="submission" date="2022-03" db="EMBL/GenBank/DDBJ databases">
        <title>Genomic Encyclopedia of Type Strains, Phase III (KMG-III): the genomes of soil and plant-associated and newly described type strains.</title>
        <authorList>
            <person name="Whitman W."/>
        </authorList>
    </citation>
    <scope>NUCLEOTIDE SEQUENCE [LARGE SCALE GENOMIC DNA]</scope>
    <source>
        <strain evidence="12 13">BSker1</strain>
    </source>
</reference>
<evidence type="ECO:0000256" key="2">
    <source>
        <dbReference type="ARBA" id="ARBA00004893"/>
    </source>
</evidence>
<dbReference type="InterPro" id="IPR022412">
    <property type="entry name" value="Quinolinate_PRibosylTrfase_N"/>
</dbReference>
<dbReference type="PIRSF" id="PIRSF006250">
    <property type="entry name" value="NadC_ModD"/>
    <property type="match status" value="1"/>
</dbReference>
<evidence type="ECO:0000256" key="1">
    <source>
        <dbReference type="ARBA" id="ARBA00003237"/>
    </source>
</evidence>
<comment type="function">
    <text evidence="1">Involved in the catabolism of quinolinic acid (QA).</text>
</comment>
<keyword evidence="7 9" id="KW-0808">Transferase</keyword>
<evidence type="ECO:0000256" key="9">
    <source>
        <dbReference type="PIRNR" id="PIRNR006250"/>
    </source>
</evidence>